<reference evidence="2" key="1">
    <citation type="submission" date="2023-03" db="EMBL/GenBank/DDBJ databases">
        <title>Massive genome expansion in bonnet fungi (Mycena s.s.) driven by repeated elements and novel gene families across ecological guilds.</title>
        <authorList>
            <consortium name="Lawrence Berkeley National Laboratory"/>
            <person name="Harder C.B."/>
            <person name="Miyauchi S."/>
            <person name="Viragh M."/>
            <person name="Kuo A."/>
            <person name="Thoen E."/>
            <person name="Andreopoulos B."/>
            <person name="Lu D."/>
            <person name="Skrede I."/>
            <person name="Drula E."/>
            <person name="Henrissat B."/>
            <person name="Morin E."/>
            <person name="Kohler A."/>
            <person name="Barry K."/>
            <person name="LaButti K."/>
            <person name="Morin E."/>
            <person name="Salamov A."/>
            <person name="Lipzen A."/>
            <person name="Mereny Z."/>
            <person name="Hegedus B."/>
            <person name="Baldrian P."/>
            <person name="Stursova M."/>
            <person name="Weitz H."/>
            <person name="Taylor A."/>
            <person name="Grigoriev I.V."/>
            <person name="Nagy L.G."/>
            <person name="Martin F."/>
            <person name="Kauserud H."/>
        </authorList>
    </citation>
    <scope>NUCLEOTIDE SEQUENCE</scope>
    <source>
        <strain evidence="2">CBHHK188m</strain>
    </source>
</reference>
<keyword evidence="1" id="KW-0472">Membrane</keyword>
<comment type="caution">
    <text evidence="2">The sequence shown here is derived from an EMBL/GenBank/DDBJ whole genome shotgun (WGS) entry which is preliminary data.</text>
</comment>
<protein>
    <submittedName>
        <fullName evidence="2">Uncharacterized protein</fullName>
    </submittedName>
</protein>
<evidence type="ECO:0000313" key="2">
    <source>
        <dbReference type="EMBL" id="KAJ7776570.1"/>
    </source>
</evidence>
<dbReference type="AlphaFoldDB" id="A0AAD7NVB8"/>
<evidence type="ECO:0000256" key="1">
    <source>
        <dbReference type="SAM" id="Phobius"/>
    </source>
</evidence>
<keyword evidence="1" id="KW-1133">Transmembrane helix</keyword>
<proteinExistence type="predicted"/>
<dbReference type="EMBL" id="JARJLG010000012">
    <property type="protein sequence ID" value="KAJ7776570.1"/>
    <property type="molecule type" value="Genomic_DNA"/>
</dbReference>
<gene>
    <name evidence="2" type="ORF">DFH07DRAFT_951697</name>
</gene>
<sequence length="99" mass="11172">MPHHDTAIGGGLAAVALGIVAIGRPPRSGLSMRPFILALMYLSRRVARRQVVGSWMPCWAERRKKEERGTYKKLMAELESFLQFHRTGEPLREEIAILS</sequence>
<feature type="transmembrane region" description="Helical" evidence="1">
    <location>
        <begin position="6"/>
        <end position="23"/>
    </location>
</feature>
<accession>A0AAD7NVB8</accession>
<evidence type="ECO:0000313" key="3">
    <source>
        <dbReference type="Proteomes" id="UP001215280"/>
    </source>
</evidence>
<keyword evidence="3" id="KW-1185">Reference proteome</keyword>
<dbReference type="Proteomes" id="UP001215280">
    <property type="component" value="Unassembled WGS sequence"/>
</dbReference>
<organism evidence="2 3">
    <name type="scientific">Mycena maculata</name>
    <dbReference type="NCBI Taxonomy" id="230809"/>
    <lineage>
        <taxon>Eukaryota</taxon>
        <taxon>Fungi</taxon>
        <taxon>Dikarya</taxon>
        <taxon>Basidiomycota</taxon>
        <taxon>Agaricomycotina</taxon>
        <taxon>Agaricomycetes</taxon>
        <taxon>Agaricomycetidae</taxon>
        <taxon>Agaricales</taxon>
        <taxon>Marasmiineae</taxon>
        <taxon>Mycenaceae</taxon>
        <taxon>Mycena</taxon>
    </lineage>
</organism>
<keyword evidence="1" id="KW-0812">Transmembrane</keyword>
<name>A0AAD7NVB8_9AGAR</name>